<dbReference type="InterPro" id="IPR036388">
    <property type="entry name" value="WH-like_DNA-bd_sf"/>
</dbReference>
<feature type="domain" description="HTH lysR-type" evidence="5">
    <location>
        <begin position="1"/>
        <end position="60"/>
    </location>
</feature>
<dbReference type="RefSeq" id="WP_101682420.1">
    <property type="nucleotide sequence ID" value="NZ_PJRP01000006.1"/>
</dbReference>
<comment type="caution">
    <text evidence="6">The sequence shown here is derived from an EMBL/GenBank/DDBJ whole genome shotgun (WGS) entry which is preliminary data.</text>
</comment>
<dbReference type="PANTHER" id="PTHR30537">
    <property type="entry name" value="HTH-TYPE TRANSCRIPTIONAL REGULATOR"/>
    <property type="match status" value="1"/>
</dbReference>
<proteinExistence type="inferred from homology"/>
<comment type="similarity">
    <text evidence="1">Belongs to the LysR transcriptional regulatory family.</text>
</comment>
<dbReference type="SUPFAM" id="SSF46785">
    <property type="entry name" value="Winged helix' DNA-binding domain"/>
    <property type="match status" value="1"/>
</dbReference>
<evidence type="ECO:0000313" key="7">
    <source>
        <dbReference type="Proteomes" id="UP000234341"/>
    </source>
</evidence>
<dbReference type="PANTHER" id="PTHR30537:SF68">
    <property type="entry name" value="TRANSCRIPTIONAL REGULATOR-RELATED"/>
    <property type="match status" value="1"/>
</dbReference>
<sequence length="299" mass="32526">MAADLNDTLIFVRVVQAGSFTAGARLLKMPKTTVSRRVMALEAQLGAQLLHRTTRRLGLTEAGGLYYAHARDLVRQIDDAEAAVHQLQAGPRGWLRVTLPYSFGTAWIAPLLADFRAAYPDVRLEILASHVPLDLVADEIDVALRLGVLPDSDLVARRLASFATGVYASPGYLKRAGVPAHPSELEGHATLALHQARRERGYAWPLRKEGGRTQYFAVDPVIVASDPALLHDALCAGQGTSLAMHQSMAADVKAGRLRRVLPEWTGPAQDFNAVFPRGAVASPKVRAFVDFLRARLETD</sequence>
<evidence type="ECO:0000259" key="5">
    <source>
        <dbReference type="PROSITE" id="PS50931"/>
    </source>
</evidence>
<dbReference type="OrthoDB" id="116299at2"/>
<evidence type="ECO:0000256" key="1">
    <source>
        <dbReference type="ARBA" id="ARBA00009437"/>
    </source>
</evidence>
<evidence type="ECO:0000256" key="3">
    <source>
        <dbReference type="ARBA" id="ARBA00023125"/>
    </source>
</evidence>
<dbReference type="SUPFAM" id="SSF53850">
    <property type="entry name" value="Periplasmic binding protein-like II"/>
    <property type="match status" value="1"/>
</dbReference>
<dbReference type="Gene3D" id="1.10.10.10">
    <property type="entry name" value="Winged helix-like DNA-binding domain superfamily/Winged helix DNA-binding domain"/>
    <property type="match status" value="1"/>
</dbReference>
<dbReference type="AlphaFoldDB" id="A0A2N5CCB3"/>
<reference evidence="6 7" key="1">
    <citation type="submission" date="2017-12" db="EMBL/GenBank/DDBJ databases">
        <title>Genome sequence of the active heterotrophic nitrifier-denitrifier, Cupriavidus pauculus UM1.</title>
        <authorList>
            <person name="Putonti C."/>
            <person name="Castignetti D."/>
        </authorList>
    </citation>
    <scope>NUCLEOTIDE SEQUENCE [LARGE SCALE GENOMIC DNA]</scope>
    <source>
        <strain evidence="6 7">UM1</strain>
    </source>
</reference>
<dbReference type="GO" id="GO:0006351">
    <property type="term" value="P:DNA-templated transcription"/>
    <property type="evidence" value="ECO:0007669"/>
    <property type="project" value="TreeGrafter"/>
</dbReference>
<evidence type="ECO:0000313" key="6">
    <source>
        <dbReference type="EMBL" id="PLP99845.1"/>
    </source>
</evidence>
<gene>
    <name evidence="6" type="ORF">CYJ10_15830</name>
</gene>
<keyword evidence="4" id="KW-0804">Transcription</keyword>
<dbReference type="InterPro" id="IPR036390">
    <property type="entry name" value="WH_DNA-bd_sf"/>
</dbReference>
<dbReference type="Gene3D" id="3.40.190.290">
    <property type="match status" value="1"/>
</dbReference>
<keyword evidence="2" id="KW-0805">Transcription regulation</keyword>
<evidence type="ECO:0000256" key="4">
    <source>
        <dbReference type="ARBA" id="ARBA00023163"/>
    </source>
</evidence>
<dbReference type="CDD" id="cd08422">
    <property type="entry name" value="PBP2_CrgA_like"/>
    <property type="match status" value="1"/>
</dbReference>
<dbReference type="GO" id="GO:0003700">
    <property type="term" value="F:DNA-binding transcription factor activity"/>
    <property type="evidence" value="ECO:0007669"/>
    <property type="project" value="InterPro"/>
</dbReference>
<dbReference type="Pfam" id="PF00126">
    <property type="entry name" value="HTH_1"/>
    <property type="match status" value="1"/>
</dbReference>
<dbReference type="Proteomes" id="UP000234341">
    <property type="component" value="Unassembled WGS sequence"/>
</dbReference>
<dbReference type="EMBL" id="PJRP01000006">
    <property type="protein sequence ID" value="PLP99845.1"/>
    <property type="molecule type" value="Genomic_DNA"/>
</dbReference>
<dbReference type="InterPro" id="IPR058163">
    <property type="entry name" value="LysR-type_TF_proteobact-type"/>
</dbReference>
<dbReference type="PROSITE" id="PS50931">
    <property type="entry name" value="HTH_LYSR"/>
    <property type="match status" value="1"/>
</dbReference>
<evidence type="ECO:0000256" key="2">
    <source>
        <dbReference type="ARBA" id="ARBA00023015"/>
    </source>
</evidence>
<organism evidence="6 7">
    <name type="scientific">Cupriavidus pauculus</name>
    <dbReference type="NCBI Taxonomy" id="82633"/>
    <lineage>
        <taxon>Bacteria</taxon>
        <taxon>Pseudomonadati</taxon>
        <taxon>Pseudomonadota</taxon>
        <taxon>Betaproteobacteria</taxon>
        <taxon>Burkholderiales</taxon>
        <taxon>Burkholderiaceae</taxon>
        <taxon>Cupriavidus</taxon>
    </lineage>
</organism>
<keyword evidence="3" id="KW-0238">DNA-binding</keyword>
<protein>
    <submittedName>
        <fullName evidence="6">LysR family transcriptional regulator</fullName>
    </submittedName>
</protein>
<name>A0A2N5CCB3_9BURK</name>
<dbReference type="Pfam" id="PF03466">
    <property type="entry name" value="LysR_substrate"/>
    <property type="match status" value="1"/>
</dbReference>
<dbReference type="GO" id="GO:0043565">
    <property type="term" value="F:sequence-specific DNA binding"/>
    <property type="evidence" value="ECO:0007669"/>
    <property type="project" value="TreeGrafter"/>
</dbReference>
<dbReference type="InterPro" id="IPR000847">
    <property type="entry name" value="LysR_HTH_N"/>
</dbReference>
<dbReference type="FunFam" id="1.10.10.10:FF:000001">
    <property type="entry name" value="LysR family transcriptional regulator"/>
    <property type="match status" value="1"/>
</dbReference>
<accession>A0A2N5CCB3</accession>
<dbReference type="InterPro" id="IPR005119">
    <property type="entry name" value="LysR_subst-bd"/>
</dbReference>